<name>A0A1H0AQ33_9BACI</name>
<sequence>MDKTELDSLIKNYQEEDEIRALLNSSSLIDCQPAYNNKELVGAIITWENEFHPYCTYVKLVVDPNAPYDTENYLFSKVDADKPLQSLVDESDKRAINFFEALDFVRVRKTYIARFNIGTSMIDQQINKKVIPLHKIGLLKSDLVKLVKSNYEKVHIDNPVAKRSHSEWEGLIFASDVNMNGSFIALDEEDRIVAYSFLHNCDNETLELGWCGVSDETHLYLLPQLVLKQGSFAKKVGIQNLEGEFDTTDENAMYVFMELNFEVIESLVMYREEKNSCEKKN</sequence>
<evidence type="ECO:0000313" key="2">
    <source>
        <dbReference type="Proteomes" id="UP000199334"/>
    </source>
</evidence>
<dbReference type="AlphaFoldDB" id="A0A1H0AQ33"/>
<dbReference type="STRING" id="237069.SAMN05216498_2030"/>
<dbReference type="EMBL" id="FNIG01000004">
    <property type="protein sequence ID" value="SDN35618.1"/>
    <property type="molecule type" value="Genomic_DNA"/>
</dbReference>
<keyword evidence="2" id="KW-1185">Reference proteome</keyword>
<dbReference type="SUPFAM" id="SSF55729">
    <property type="entry name" value="Acyl-CoA N-acyltransferases (Nat)"/>
    <property type="match status" value="1"/>
</dbReference>
<accession>A0A1H0AQ33</accession>
<dbReference type="OrthoDB" id="2720396at2"/>
<evidence type="ECO:0008006" key="3">
    <source>
        <dbReference type="Google" id="ProtNLM"/>
    </source>
</evidence>
<proteinExistence type="predicted"/>
<reference evidence="1 2" key="1">
    <citation type="submission" date="2016-10" db="EMBL/GenBank/DDBJ databases">
        <authorList>
            <person name="de Groot N.N."/>
        </authorList>
    </citation>
    <scope>NUCLEOTIDE SEQUENCE [LARGE SCALE GENOMIC DNA]</scope>
    <source>
        <strain evidence="1 2">CGMCC 1.3442</strain>
    </source>
</reference>
<dbReference type="Proteomes" id="UP000199334">
    <property type="component" value="Unassembled WGS sequence"/>
</dbReference>
<evidence type="ECO:0000313" key="1">
    <source>
        <dbReference type="EMBL" id="SDN35618.1"/>
    </source>
</evidence>
<dbReference type="InterPro" id="IPR016181">
    <property type="entry name" value="Acyl_CoA_acyltransferase"/>
</dbReference>
<gene>
    <name evidence="1" type="ORF">SAMN05216498_2030</name>
</gene>
<organism evidence="1 2">
    <name type="scientific">Tenuibacillus multivorans</name>
    <dbReference type="NCBI Taxonomy" id="237069"/>
    <lineage>
        <taxon>Bacteria</taxon>
        <taxon>Bacillati</taxon>
        <taxon>Bacillota</taxon>
        <taxon>Bacilli</taxon>
        <taxon>Bacillales</taxon>
        <taxon>Bacillaceae</taxon>
        <taxon>Tenuibacillus</taxon>
    </lineage>
</organism>
<dbReference type="RefSeq" id="WP_093856489.1">
    <property type="nucleotide sequence ID" value="NZ_BJVZ01000016.1"/>
</dbReference>
<protein>
    <recommendedName>
        <fullName evidence="3">Acetyltransferase (GNAT) domain-containing protein</fullName>
    </recommendedName>
</protein>